<feature type="transmembrane region" description="Helical" evidence="1">
    <location>
        <begin position="276"/>
        <end position="296"/>
    </location>
</feature>
<feature type="transmembrane region" description="Helical" evidence="1">
    <location>
        <begin position="436"/>
        <end position="460"/>
    </location>
</feature>
<feature type="transmembrane region" description="Helical" evidence="1">
    <location>
        <begin position="372"/>
        <end position="393"/>
    </location>
</feature>
<sequence>MATSRSVVISDIGKRSVFAFAFGIVFALAALWALASPIFSVPDESAHATKAIAQVRGQVIGHEVPGIKHLVVDLPEEYRYSPQIVCFAFHPETPANCGVELGDPSGTTWFNTWVGAYNPLYYYAVGWPSLLLDGSAGIYGMRIASALIGSMFIAFAFQIAVAGRRSRWMPLGVAFAAMPMCVYLFGSVNPNGIEVASAVALWVALPRLLESLDDRGPTFSPTPPPWYLWFVVTLASVALTTARALGPLWLVVVVLLCFVVSGWRPVSVLFTRAKSYWWLSVIAAASLFSIFWTLGGGSLSSQAEKSDAPMVGATFIQGFTYVVRATPDFLQQALGIFGWADSPLPSWTYWSAVAASAILLMLAFTAVRRRGVVSLTVVVAASLLIPALVQGYSVSQTGIIWQGRYGLFLYLGVTIVASWLLSRAEAAGIAHMSVRVTWVVASLVGTFGILAFVFVMQRYVIGNTVPVSAMWKNPAWQPPLGWPTLVCLYVLATVAFVAVVGLMAMRTARADHPVVRESPTVPPSPRA</sequence>
<evidence type="ECO:0000313" key="3">
    <source>
        <dbReference type="Proteomes" id="UP000298412"/>
    </source>
</evidence>
<feature type="transmembrane region" description="Helical" evidence="1">
    <location>
        <begin position="480"/>
        <end position="504"/>
    </location>
</feature>
<feature type="transmembrane region" description="Helical" evidence="1">
    <location>
        <begin position="12"/>
        <end position="35"/>
    </location>
</feature>
<keyword evidence="1" id="KW-1133">Transmembrane helix</keyword>
<evidence type="ECO:0000313" key="2">
    <source>
        <dbReference type="EMBL" id="TFC19205.1"/>
    </source>
</evidence>
<comment type="caution">
    <text evidence="2">The sequence shown here is derived from an EMBL/GenBank/DDBJ whole genome shotgun (WGS) entry which is preliminary data.</text>
</comment>
<evidence type="ECO:0000256" key="1">
    <source>
        <dbReference type="SAM" id="Phobius"/>
    </source>
</evidence>
<dbReference type="InterPro" id="IPR018674">
    <property type="entry name" value="DUF2142_membrane"/>
</dbReference>
<keyword evidence="3" id="KW-1185">Reference proteome</keyword>
<dbReference type="EMBL" id="SOFP01000013">
    <property type="protein sequence ID" value="TFC19205.1"/>
    <property type="molecule type" value="Genomic_DNA"/>
</dbReference>
<feature type="transmembrane region" description="Helical" evidence="1">
    <location>
        <begin position="405"/>
        <end position="424"/>
    </location>
</feature>
<dbReference type="Proteomes" id="UP000298412">
    <property type="component" value="Unassembled WGS sequence"/>
</dbReference>
<proteinExistence type="predicted"/>
<dbReference type="OrthoDB" id="3218260at2"/>
<keyword evidence="1" id="KW-0812">Transmembrane</keyword>
<feature type="transmembrane region" description="Helical" evidence="1">
    <location>
        <begin position="139"/>
        <end position="161"/>
    </location>
</feature>
<organism evidence="2 3">
    <name type="scientific">Cryobacterium algoritolerans</name>
    <dbReference type="NCBI Taxonomy" id="1259184"/>
    <lineage>
        <taxon>Bacteria</taxon>
        <taxon>Bacillati</taxon>
        <taxon>Actinomycetota</taxon>
        <taxon>Actinomycetes</taxon>
        <taxon>Micrococcales</taxon>
        <taxon>Microbacteriaceae</taxon>
        <taxon>Cryobacterium</taxon>
    </lineage>
</organism>
<gene>
    <name evidence="2" type="ORF">E3O19_03460</name>
</gene>
<feature type="transmembrane region" description="Helical" evidence="1">
    <location>
        <begin position="347"/>
        <end position="365"/>
    </location>
</feature>
<protein>
    <submittedName>
        <fullName evidence="2">DUF2142 domain-containing protein</fullName>
    </submittedName>
</protein>
<dbReference type="Pfam" id="PF09913">
    <property type="entry name" value="DUF2142"/>
    <property type="match status" value="1"/>
</dbReference>
<name>A0A4V3IFB1_9MICO</name>
<feature type="transmembrane region" description="Helical" evidence="1">
    <location>
        <begin position="168"/>
        <end position="186"/>
    </location>
</feature>
<dbReference type="AlphaFoldDB" id="A0A4V3IFB1"/>
<feature type="transmembrane region" description="Helical" evidence="1">
    <location>
        <begin position="249"/>
        <end position="270"/>
    </location>
</feature>
<accession>A0A4V3IFB1</accession>
<keyword evidence="1" id="KW-0472">Membrane</keyword>
<reference evidence="2 3" key="1">
    <citation type="submission" date="2019-03" db="EMBL/GenBank/DDBJ databases">
        <title>Genomics of glacier-inhabiting Cryobacterium strains.</title>
        <authorList>
            <person name="Liu Q."/>
            <person name="Xin Y.-H."/>
        </authorList>
    </citation>
    <scope>NUCLEOTIDE SEQUENCE [LARGE SCALE GENOMIC DNA]</scope>
    <source>
        <strain evidence="2 3">MDT1-3</strain>
    </source>
</reference>